<protein>
    <submittedName>
        <fullName evidence="1">Uncharacterized protein</fullName>
    </submittedName>
</protein>
<dbReference type="AlphaFoldDB" id="A0A8J2PKK6"/>
<comment type="caution">
    <text evidence="1">The sequence shown here is derived from an EMBL/GenBank/DDBJ whole genome shotgun (WGS) entry which is preliminary data.</text>
</comment>
<evidence type="ECO:0000313" key="2">
    <source>
        <dbReference type="Proteomes" id="UP000708208"/>
    </source>
</evidence>
<keyword evidence="2" id="KW-1185">Reference proteome</keyword>
<gene>
    <name evidence="1" type="ORF">AFUS01_LOCUS27822</name>
</gene>
<evidence type="ECO:0000313" key="1">
    <source>
        <dbReference type="EMBL" id="CAG7817244.1"/>
    </source>
</evidence>
<organism evidence="1 2">
    <name type="scientific">Allacma fusca</name>
    <dbReference type="NCBI Taxonomy" id="39272"/>
    <lineage>
        <taxon>Eukaryota</taxon>
        <taxon>Metazoa</taxon>
        <taxon>Ecdysozoa</taxon>
        <taxon>Arthropoda</taxon>
        <taxon>Hexapoda</taxon>
        <taxon>Collembola</taxon>
        <taxon>Symphypleona</taxon>
        <taxon>Sminthuridae</taxon>
        <taxon>Allacma</taxon>
    </lineage>
</organism>
<name>A0A8J2PKK6_9HEXA</name>
<dbReference type="Proteomes" id="UP000708208">
    <property type="component" value="Unassembled WGS sequence"/>
</dbReference>
<dbReference type="EMBL" id="CAJVCH010389618">
    <property type="protein sequence ID" value="CAG7817244.1"/>
    <property type="molecule type" value="Genomic_DNA"/>
</dbReference>
<reference evidence="1" key="1">
    <citation type="submission" date="2021-06" db="EMBL/GenBank/DDBJ databases">
        <authorList>
            <person name="Hodson N. C."/>
            <person name="Mongue J. A."/>
            <person name="Jaron S. K."/>
        </authorList>
    </citation>
    <scope>NUCLEOTIDE SEQUENCE</scope>
</reference>
<proteinExistence type="predicted"/>
<sequence>MFSCSIWAEGSLKEGPHNYAEDIVKYRDLLSYKLCKASSVGISILLLILEITIGASIEYKQNETVS</sequence>
<accession>A0A8J2PKK6</accession>